<dbReference type="PANTHER" id="PTHR12468:SF2">
    <property type="entry name" value="GPI MANNOSYLTRANSFERASE 2"/>
    <property type="match status" value="1"/>
</dbReference>
<evidence type="ECO:0000256" key="9">
    <source>
        <dbReference type="ARBA" id="ARBA00022824"/>
    </source>
</evidence>
<sequence length="923" mass="102118">MTVLDWVNFVHLTGVWALFNVLFFLCLYFKSISRLRKALVIAIYVFFLIISLMPLIIDATTDVFCPPDKPNCPEYDRDPIVLFEGYHVFALVPVIVTLLILGLYKQARASPLKLSLPWLKLQAAYLEDPQERVPVYLVIFAWWRMIGSVAVDEAIFAFGQGILLPGPGYDTSTTLRLDRNATNAVGDGPFTASLRLVSTKLTRWDAIYFTEAASRGYVFEQEWAFGYGFTKLINFFANALQRTGAVDHAFREHIAGILIAHAAHGLSVLVLYCLGCAIFSGRQGRMLAFIAACLYIFSPAGLFLSAPYGESTYALLSFTGYFLFVQSFSPSGASTGLKDALIPLGGILCGLATTVRSNGILNGLLFLEEAIRVLYSMTGGITFAKSRRLFAVGIAGVCTGLGFVVPQYIAYRDFCLNSPYTHDGQPRIWCRRTVPSIYSFVQDHYWNNGFLRYWTVSNIPLFALASPMLAIMTYSAFWTLNVQSGRLTGADRLLRSLAAPQFILAVLTLAKHHVQIITRMSSGYPVWYFWIADLLMKEYSLVRLDKKEVGGQKQVQVTLRDAPRSRYRHDDPSLRQVYDSHTLPPSQFQCQIHDASKMVAQLFPPRHVYFPSTPSHTSTVILLHDTNSTGAELAAALAASTTPATETATAGNSKAIFEHFPSCRWVFPSAQPRQIDTCHASPGNWINIDVDVDVDVDSDANEDEDAIANADSPQQPQPQAQLSPSTKDDEKDHEDENKDQKEDLETCVAYILQIVEEEVTRLDGDSHRVVLGGFGQGMAVAIATLVAARRRLGGFVGVGGWIPLPERVEGLGGRDRGLLAKEEARMGGSEAFPRDLVDGEATLETPVLLSYLEDDPCVDIQTGLTAYEILNRLGFLRVVWDAQPGSQQDEDWLLDATQLDTIVGFLAEVFGHEGSISAHDVML</sequence>
<evidence type="ECO:0000256" key="12">
    <source>
        <dbReference type="ARBA" id="ARBA00030161"/>
    </source>
</evidence>
<dbReference type="PANTHER" id="PTHR12468">
    <property type="entry name" value="GPI MANNOSYLTRANSFERASE 2"/>
    <property type="match status" value="1"/>
</dbReference>
<evidence type="ECO:0000313" key="17">
    <source>
        <dbReference type="EMBL" id="GAQ10542.1"/>
    </source>
</evidence>
<feature type="transmembrane region" description="Helical" evidence="15">
    <location>
        <begin position="286"/>
        <end position="306"/>
    </location>
</feature>
<dbReference type="AlphaFoldDB" id="A0AAN4PPE7"/>
<dbReference type="InterPro" id="IPR029058">
    <property type="entry name" value="AB_hydrolase_fold"/>
</dbReference>
<dbReference type="GO" id="GO:0000009">
    <property type="term" value="F:alpha-1,6-mannosyltransferase activity"/>
    <property type="evidence" value="ECO:0007669"/>
    <property type="project" value="InterPro"/>
</dbReference>
<dbReference type="Proteomes" id="UP000051487">
    <property type="component" value="Unassembled WGS sequence"/>
</dbReference>
<evidence type="ECO:0000256" key="15">
    <source>
        <dbReference type="SAM" id="Phobius"/>
    </source>
</evidence>
<dbReference type="Gene3D" id="3.40.50.1820">
    <property type="entry name" value="alpha/beta hydrolase"/>
    <property type="match status" value="1"/>
</dbReference>
<evidence type="ECO:0000259" key="16">
    <source>
        <dbReference type="Pfam" id="PF02230"/>
    </source>
</evidence>
<dbReference type="GO" id="GO:0031501">
    <property type="term" value="C:mannosyltransferase complex"/>
    <property type="evidence" value="ECO:0007669"/>
    <property type="project" value="TreeGrafter"/>
</dbReference>
<keyword evidence="10 15" id="KW-1133">Transmembrane helix</keyword>
<dbReference type="InterPro" id="IPR003140">
    <property type="entry name" value="PLipase/COase/thioEstase"/>
</dbReference>
<evidence type="ECO:0000256" key="14">
    <source>
        <dbReference type="SAM" id="MobiDB-lite"/>
    </source>
</evidence>
<evidence type="ECO:0000256" key="2">
    <source>
        <dbReference type="ARBA" id="ARBA00004687"/>
    </source>
</evidence>
<feature type="compositionally biased region" description="Basic and acidic residues" evidence="14">
    <location>
        <begin position="726"/>
        <end position="742"/>
    </location>
</feature>
<feature type="transmembrane region" description="Helical" evidence="15">
    <location>
        <begin position="388"/>
        <end position="409"/>
    </location>
</feature>
<dbReference type="InterPro" id="IPR007315">
    <property type="entry name" value="PIG-V/Gpi18"/>
</dbReference>
<keyword evidence="5" id="KW-0337">GPI-anchor biosynthesis</keyword>
<dbReference type="SUPFAM" id="SSF53474">
    <property type="entry name" value="alpha/beta-Hydrolases"/>
    <property type="match status" value="1"/>
</dbReference>
<reference evidence="17 18" key="1">
    <citation type="submission" date="2015-11" db="EMBL/GenBank/DDBJ databases">
        <title>Aspergillus lentulus strain IFM 54703T.</title>
        <authorList>
            <person name="Kusuya Y."/>
            <person name="Sakai K."/>
            <person name="Kamei K."/>
            <person name="Takahashi H."/>
            <person name="Yaguchi T."/>
        </authorList>
    </citation>
    <scope>NUCLEOTIDE SEQUENCE [LARGE SCALE GENOMIC DNA]</scope>
    <source>
        <strain evidence="17 18">IFM 54703</strain>
    </source>
</reference>
<evidence type="ECO:0000256" key="3">
    <source>
        <dbReference type="ARBA" id="ARBA00008698"/>
    </source>
</evidence>
<dbReference type="EMBL" id="BCLY01000016">
    <property type="protein sequence ID" value="GAQ10542.1"/>
    <property type="molecule type" value="Genomic_DNA"/>
</dbReference>
<keyword evidence="6 17" id="KW-0328">Glycosyltransferase</keyword>
<proteinExistence type="inferred from homology"/>
<evidence type="ECO:0000256" key="8">
    <source>
        <dbReference type="ARBA" id="ARBA00022692"/>
    </source>
</evidence>
<evidence type="ECO:0000256" key="10">
    <source>
        <dbReference type="ARBA" id="ARBA00022989"/>
    </source>
</evidence>
<evidence type="ECO:0000256" key="13">
    <source>
        <dbReference type="ARBA" id="ARBA00030415"/>
    </source>
</evidence>
<dbReference type="Pfam" id="PF02230">
    <property type="entry name" value="Abhydrolase_2"/>
    <property type="match status" value="1"/>
</dbReference>
<dbReference type="GO" id="GO:0016787">
    <property type="term" value="F:hydrolase activity"/>
    <property type="evidence" value="ECO:0007669"/>
    <property type="project" value="InterPro"/>
</dbReference>
<feature type="region of interest" description="Disordered" evidence="14">
    <location>
        <begin position="707"/>
        <end position="742"/>
    </location>
</feature>
<evidence type="ECO:0000256" key="11">
    <source>
        <dbReference type="ARBA" id="ARBA00023136"/>
    </source>
</evidence>
<dbReference type="GO" id="GO:0004376">
    <property type="term" value="F:GPI mannosyltransferase activity"/>
    <property type="evidence" value="ECO:0007669"/>
    <property type="project" value="InterPro"/>
</dbReference>
<protein>
    <recommendedName>
        <fullName evidence="4">GPI mannosyltransferase 2</fullName>
    </recommendedName>
    <alternativeName>
        <fullName evidence="13">GPI mannosyltransferase II</fullName>
    </alternativeName>
    <alternativeName>
        <fullName evidence="12">Glycosylphosphatidylinositol-anchor biosynthesis protein 18</fullName>
    </alternativeName>
</protein>
<feature type="transmembrane region" description="Helical" evidence="15">
    <location>
        <begin position="313"/>
        <end position="329"/>
    </location>
</feature>
<feature type="transmembrane region" description="Helical" evidence="15">
    <location>
        <begin position="341"/>
        <end position="367"/>
    </location>
</feature>
<feature type="transmembrane region" description="Helical" evidence="15">
    <location>
        <begin position="85"/>
        <end position="104"/>
    </location>
</feature>
<evidence type="ECO:0000313" key="18">
    <source>
        <dbReference type="Proteomes" id="UP000051487"/>
    </source>
</evidence>
<evidence type="ECO:0000256" key="7">
    <source>
        <dbReference type="ARBA" id="ARBA00022679"/>
    </source>
</evidence>
<dbReference type="GO" id="GO:0006506">
    <property type="term" value="P:GPI anchor biosynthetic process"/>
    <property type="evidence" value="ECO:0007669"/>
    <property type="project" value="UniProtKB-KW"/>
</dbReference>
<gene>
    <name evidence="17" type="ORF">ALT_7863</name>
</gene>
<dbReference type="Pfam" id="PF04188">
    <property type="entry name" value="Mannosyl_trans2"/>
    <property type="match status" value="1"/>
</dbReference>
<evidence type="ECO:0000256" key="4">
    <source>
        <dbReference type="ARBA" id="ARBA00013795"/>
    </source>
</evidence>
<comment type="pathway">
    <text evidence="2">Glycolipid biosynthesis; glycosylphosphatidylinositol-anchor biosynthesis.</text>
</comment>
<evidence type="ECO:0000256" key="1">
    <source>
        <dbReference type="ARBA" id="ARBA00004477"/>
    </source>
</evidence>
<feature type="transmembrane region" description="Helical" evidence="15">
    <location>
        <begin position="38"/>
        <end position="57"/>
    </location>
</feature>
<keyword evidence="8 15" id="KW-0812">Transmembrane</keyword>
<keyword evidence="7" id="KW-0808">Transferase</keyword>
<evidence type="ECO:0000256" key="5">
    <source>
        <dbReference type="ARBA" id="ARBA00022502"/>
    </source>
</evidence>
<comment type="caution">
    <text evidence="17">The sequence shown here is derived from an EMBL/GenBank/DDBJ whole genome shotgun (WGS) entry which is preliminary data.</text>
</comment>
<dbReference type="GO" id="GO:0005789">
    <property type="term" value="C:endoplasmic reticulum membrane"/>
    <property type="evidence" value="ECO:0007669"/>
    <property type="project" value="UniProtKB-SubCell"/>
</dbReference>
<feature type="transmembrane region" description="Helical" evidence="15">
    <location>
        <begin position="459"/>
        <end position="480"/>
    </location>
</feature>
<feature type="transmembrane region" description="Helical" evidence="15">
    <location>
        <begin position="6"/>
        <end position="29"/>
    </location>
</feature>
<keyword evidence="11 15" id="KW-0472">Membrane</keyword>
<feature type="domain" description="Phospholipase/carboxylesterase/thioesterase" evidence="16">
    <location>
        <begin position="735"/>
        <end position="809"/>
    </location>
</feature>
<accession>A0AAN4PPE7</accession>
<comment type="subcellular location">
    <subcellularLocation>
        <location evidence="1">Endoplasmic reticulum membrane</location>
        <topology evidence="1">Multi-pass membrane protein</topology>
    </subcellularLocation>
</comment>
<evidence type="ECO:0000256" key="6">
    <source>
        <dbReference type="ARBA" id="ARBA00022676"/>
    </source>
</evidence>
<organism evidence="17 18">
    <name type="scientific">Aspergillus lentulus</name>
    <dbReference type="NCBI Taxonomy" id="293939"/>
    <lineage>
        <taxon>Eukaryota</taxon>
        <taxon>Fungi</taxon>
        <taxon>Dikarya</taxon>
        <taxon>Ascomycota</taxon>
        <taxon>Pezizomycotina</taxon>
        <taxon>Eurotiomycetes</taxon>
        <taxon>Eurotiomycetidae</taxon>
        <taxon>Eurotiales</taxon>
        <taxon>Aspergillaceae</taxon>
        <taxon>Aspergillus</taxon>
        <taxon>Aspergillus subgen. Fumigati</taxon>
    </lineage>
</organism>
<feature type="compositionally biased region" description="Low complexity" evidence="14">
    <location>
        <begin position="707"/>
        <end position="725"/>
    </location>
</feature>
<feature type="transmembrane region" description="Helical" evidence="15">
    <location>
        <begin position="258"/>
        <end position="280"/>
    </location>
</feature>
<comment type="similarity">
    <text evidence="3">Belongs to the PIGV family.</text>
</comment>
<name>A0AAN4PPE7_ASPLE</name>
<keyword evidence="9" id="KW-0256">Endoplasmic reticulum</keyword>
<feature type="transmembrane region" description="Helical" evidence="15">
    <location>
        <begin position="492"/>
        <end position="510"/>
    </location>
</feature>